<dbReference type="AlphaFoldDB" id="A0A0R2CN27"/>
<dbReference type="PATRIC" id="fig|1423729.3.peg.49"/>
<accession>A0A0R2CN27</accession>
<organism evidence="1 2">
    <name type="scientific">Liquorilactobacillus cacaonum DSM 21116</name>
    <dbReference type="NCBI Taxonomy" id="1423729"/>
    <lineage>
        <taxon>Bacteria</taxon>
        <taxon>Bacillati</taxon>
        <taxon>Bacillota</taxon>
        <taxon>Bacilli</taxon>
        <taxon>Lactobacillales</taxon>
        <taxon>Lactobacillaceae</taxon>
        <taxon>Liquorilactobacillus</taxon>
    </lineage>
</organism>
<proteinExistence type="predicted"/>
<comment type="caution">
    <text evidence="1">The sequence shown here is derived from an EMBL/GenBank/DDBJ whole genome shotgun (WGS) entry which is preliminary data.</text>
</comment>
<gene>
    <name evidence="1" type="ORF">FC80_GL000047</name>
</gene>
<name>A0A0R2CN27_9LACO</name>
<dbReference type="EMBL" id="AYZE01000001">
    <property type="protein sequence ID" value="KRM92958.1"/>
    <property type="molecule type" value="Genomic_DNA"/>
</dbReference>
<dbReference type="STRING" id="1423729.FC80_GL000047"/>
<keyword evidence="2" id="KW-1185">Reference proteome</keyword>
<dbReference type="OrthoDB" id="8704087at2"/>
<evidence type="ECO:0000313" key="2">
    <source>
        <dbReference type="Proteomes" id="UP000051131"/>
    </source>
</evidence>
<evidence type="ECO:0000313" key="1">
    <source>
        <dbReference type="EMBL" id="KRM92958.1"/>
    </source>
</evidence>
<reference evidence="1 2" key="1">
    <citation type="journal article" date="2015" name="Genome Announc.">
        <title>Expanding the biotechnology potential of lactobacilli through comparative genomics of 213 strains and associated genera.</title>
        <authorList>
            <person name="Sun Z."/>
            <person name="Harris H.M."/>
            <person name="McCann A."/>
            <person name="Guo C."/>
            <person name="Argimon S."/>
            <person name="Zhang W."/>
            <person name="Yang X."/>
            <person name="Jeffery I.B."/>
            <person name="Cooney J.C."/>
            <person name="Kagawa T.F."/>
            <person name="Liu W."/>
            <person name="Song Y."/>
            <person name="Salvetti E."/>
            <person name="Wrobel A."/>
            <person name="Rasinkangas P."/>
            <person name="Parkhill J."/>
            <person name="Rea M.C."/>
            <person name="O'Sullivan O."/>
            <person name="Ritari J."/>
            <person name="Douillard F.P."/>
            <person name="Paul Ross R."/>
            <person name="Yang R."/>
            <person name="Briner A.E."/>
            <person name="Felis G.E."/>
            <person name="de Vos W.M."/>
            <person name="Barrangou R."/>
            <person name="Klaenhammer T.R."/>
            <person name="Caufield P.W."/>
            <person name="Cui Y."/>
            <person name="Zhang H."/>
            <person name="O'Toole P.W."/>
        </authorList>
    </citation>
    <scope>NUCLEOTIDE SEQUENCE [LARGE SCALE GENOMIC DNA]</scope>
    <source>
        <strain evidence="1 2">DSM 21116</strain>
    </source>
</reference>
<sequence length="260" mass="30618">MRNNLVYVHVEKVSHLTLTYGISNLDFFRGVELKPQNLLSLNNVDPNQEIDIYSGFNMFLEDTDVKKFLTRNTEQNINWIDFDEVNDLEALTPREVAELLYLGHAYTHIKSPFYYKLQNNYVYLTLPNGAKKVYYRYLPHFYQVLATSLTNKVADIYREKKSFLRSRHHFQNMSVEIIKSIDDLLVNGMVFDFGGLKIKGQELIVPFLLAPDSVYQLKWHEPTMLIEKSQFVGELRYYLDKAEWKFNILVPELIENDLSL</sequence>
<dbReference type="RefSeq" id="WP_057828141.1">
    <property type="nucleotide sequence ID" value="NZ_AYZE01000001.1"/>
</dbReference>
<dbReference type="Proteomes" id="UP000051131">
    <property type="component" value="Unassembled WGS sequence"/>
</dbReference>
<protein>
    <submittedName>
        <fullName evidence="1">Uncharacterized protein</fullName>
    </submittedName>
</protein>